<dbReference type="PANTHER" id="PTHR11945">
    <property type="entry name" value="MADS BOX PROTEIN"/>
    <property type="match status" value="1"/>
</dbReference>
<dbReference type="EMBL" id="QZWG01000005">
    <property type="protein sequence ID" value="RZC12373.1"/>
    <property type="molecule type" value="Genomic_DNA"/>
</dbReference>
<comment type="subcellular location">
    <subcellularLocation>
        <location evidence="1">Nucleus</location>
    </subcellularLocation>
</comment>
<dbReference type="GO" id="GO:0000978">
    <property type="term" value="F:RNA polymerase II cis-regulatory region sequence-specific DNA binding"/>
    <property type="evidence" value="ECO:0007669"/>
    <property type="project" value="TreeGrafter"/>
</dbReference>
<evidence type="ECO:0000256" key="3">
    <source>
        <dbReference type="ARBA" id="ARBA00023125"/>
    </source>
</evidence>
<comment type="caution">
    <text evidence="8">The sequence shown here is derived from an EMBL/GenBank/DDBJ whole genome shotgun (WGS) entry which is preliminary data.</text>
</comment>
<evidence type="ECO:0000256" key="6">
    <source>
        <dbReference type="SAM" id="MobiDB-lite"/>
    </source>
</evidence>
<evidence type="ECO:0000256" key="4">
    <source>
        <dbReference type="ARBA" id="ARBA00023163"/>
    </source>
</evidence>
<evidence type="ECO:0000256" key="1">
    <source>
        <dbReference type="ARBA" id="ARBA00004123"/>
    </source>
</evidence>
<dbReference type="InterPro" id="IPR033897">
    <property type="entry name" value="SRF-like_MADS-box"/>
</dbReference>
<feature type="domain" description="MADS-box" evidence="7">
    <location>
        <begin position="19"/>
        <end position="69"/>
    </location>
</feature>
<keyword evidence="2" id="KW-0805">Transcription regulation</keyword>
<evidence type="ECO:0000256" key="5">
    <source>
        <dbReference type="ARBA" id="ARBA00023242"/>
    </source>
</evidence>
<keyword evidence="3" id="KW-0238">DNA-binding</keyword>
<sequence>MSSHKTGKRRSGNKAKEKMGRGRIPMELIQKEKARKKTFDKRKKGLLKKAYEISTLCAVDVGIVIYAPKFLNEPETWPQDQDSREVKRIIQKYQNTTSDRYSKMYNVQEYFNDRMKKIEGEISKVHKEKIKLMYPTWDDSYNTLGEEQLRMFVSILDVKLDACNQRMNMLKRDSKGKRITKSDKTQTLTPCMTSNFMSQTQQLFPSSDNNQVAFYPCQLSQSSQPSMFHFGQSCMQFMEKNAMVDWANQVGVGACDPKMGVLKEDGSDKNQNSSPCYNGNMQTLPSQLQYDATFQTLPNQLEQPSGVELNGFYDSNMLQLSQFFNYMHGRK</sequence>
<dbReference type="SUPFAM" id="SSF55455">
    <property type="entry name" value="SRF-like"/>
    <property type="match status" value="1"/>
</dbReference>
<dbReference type="PRINTS" id="PR00404">
    <property type="entry name" value="MADSDOMAIN"/>
</dbReference>
<feature type="region of interest" description="Disordered" evidence="6">
    <location>
        <begin position="1"/>
        <end position="25"/>
    </location>
</feature>
<gene>
    <name evidence="8" type="ORF">D0Y65_012254</name>
</gene>
<dbReference type="PANTHER" id="PTHR11945:SF176">
    <property type="entry name" value="MADS-BOX TRANSCRIPTION FACTOR FAMILY PROTEIN"/>
    <property type="match status" value="1"/>
</dbReference>
<accession>A0A445KNN2</accession>
<keyword evidence="4" id="KW-0804">Transcription</keyword>
<dbReference type="GO" id="GO:0046983">
    <property type="term" value="F:protein dimerization activity"/>
    <property type="evidence" value="ECO:0007669"/>
    <property type="project" value="InterPro"/>
</dbReference>
<dbReference type="GO" id="GO:0045944">
    <property type="term" value="P:positive regulation of transcription by RNA polymerase II"/>
    <property type="evidence" value="ECO:0007669"/>
    <property type="project" value="InterPro"/>
</dbReference>
<keyword evidence="5" id="KW-0539">Nucleus</keyword>
<dbReference type="Gene3D" id="3.40.1810.10">
    <property type="entry name" value="Transcription factor, MADS-box"/>
    <property type="match status" value="1"/>
</dbReference>
<dbReference type="AlphaFoldDB" id="A0A445KNN2"/>
<dbReference type="CDD" id="cd00266">
    <property type="entry name" value="MADS_SRF_like"/>
    <property type="match status" value="1"/>
</dbReference>
<dbReference type="Pfam" id="PF00319">
    <property type="entry name" value="SRF-TF"/>
    <property type="match status" value="1"/>
</dbReference>
<dbReference type="SMART" id="SM00432">
    <property type="entry name" value="MADS"/>
    <property type="match status" value="1"/>
</dbReference>
<evidence type="ECO:0000259" key="7">
    <source>
        <dbReference type="PROSITE" id="PS50066"/>
    </source>
</evidence>
<dbReference type="GO" id="GO:0005634">
    <property type="term" value="C:nucleus"/>
    <property type="evidence" value="ECO:0007669"/>
    <property type="project" value="UniProtKB-SubCell"/>
</dbReference>
<name>A0A445KNN2_GLYSO</name>
<evidence type="ECO:0000313" key="8">
    <source>
        <dbReference type="EMBL" id="RZC12373.1"/>
    </source>
</evidence>
<keyword evidence="9" id="KW-1185">Reference proteome</keyword>
<dbReference type="PROSITE" id="PS50066">
    <property type="entry name" value="MADS_BOX_2"/>
    <property type="match status" value="1"/>
</dbReference>
<evidence type="ECO:0000313" key="9">
    <source>
        <dbReference type="Proteomes" id="UP000289340"/>
    </source>
</evidence>
<feature type="compositionally biased region" description="Basic residues" evidence="6">
    <location>
        <begin position="1"/>
        <end position="13"/>
    </location>
</feature>
<dbReference type="GO" id="GO:0000981">
    <property type="term" value="F:DNA-binding transcription factor activity, RNA polymerase II-specific"/>
    <property type="evidence" value="ECO:0007669"/>
    <property type="project" value="InterPro"/>
</dbReference>
<dbReference type="Proteomes" id="UP000289340">
    <property type="component" value="Chromosome 5"/>
</dbReference>
<protein>
    <submittedName>
        <fullName evidence="8">Agamous-like MADS-box protein AGL82</fullName>
    </submittedName>
</protein>
<proteinExistence type="predicted"/>
<evidence type="ECO:0000256" key="2">
    <source>
        <dbReference type="ARBA" id="ARBA00023015"/>
    </source>
</evidence>
<dbReference type="InterPro" id="IPR036879">
    <property type="entry name" value="TF_MADSbox_sf"/>
</dbReference>
<organism evidence="8 9">
    <name type="scientific">Glycine soja</name>
    <name type="common">Wild soybean</name>
    <dbReference type="NCBI Taxonomy" id="3848"/>
    <lineage>
        <taxon>Eukaryota</taxon>
        <taxon>Viridiplantae</taxon>
        <taxon>Streptophyta</taxon>
        <taxon>Embryophyta</taxon>
        <taxon>Tracheophyta</taxon>
        <taxon>Spermatophyta</taxon>
        <taxon>Magnoliopsida</taxon>
        <taxon>eudicotyledons</taxon>
        <taxon>Gunneridae</taxon>
        <taxon>Pentapetalae</taxon>
        <taxon>rosids</taxon>
        <taxon>fabids</taxon>
        <taxon>Fabales</taxon>
        <taxon>Fabaceae</taxon>
        <taxon>Papilionoideae</taxon>
        <taxon>50 kb inversion clade</taxon>
        <taxon>NPAAA clade</taxon>
        <taxon>indigoferoid/millettioid clade</taxon>
        <taxon>Phaseoleae</taxon>
        <taxon>Glycine</taxon>
        <taxon>Glycine subgen. Soja</taxon>
    </lineage>
</organism>
<dbReference type="InterPro" id="IPR002100">
    <property type="entry name" value="TF_MADSbox"/>
</dbReference>
<reference evidence="8 9" key="1">
    <citation type="submission" date="2018-09" db="EMBL/GenBank/DDBJ databases">
        <title>A high-quality reference genome of wild soybean provides a powerful tool to mine soybean genomes.</title>
        <authorList>
            <person name="Xie M."/>
            <person name="Chung C.Y.L."/>
            <person name="Li M.-W."/>
            <person name="Wong F.-L."/>
            <person name="Chan T.-F."/>
            <person name="Lam H.-M."/>
        </authorList>
    </citation>
    <scope>NUCLEOTIDE SEQUENCE [LARGE SCALE GENOMIC DNA]</scope>
    <source>
        <strain evidence="9">cv. W05</strain>
        <tissue evidence="8">Hypocotyl of etiolated seedlings</tissue>
    </source>
</reference>